<keyword evidence="2" id="KW-1185">Reference proteome</keyword>
<dbReference type="KEGG" id="ehx:EMIHUDRAFT_357840"/>
<accession>A0A0D3IJF3</accession>
<sequence>MSGSTLAHSEGTPAVVTDAIPLDAPLSADLTRALEPPTALPAASRWEWFGGEGGGGGTMRCGWTGLVLYSIAEAGEREKDGVAACEDAEEGAGELGTPIAPALRWRVSLPRPPG</sequence>
<dbReference type="AlphaFoldDB" id="A0A0D3IJF3"/>
<protein>
    <submittedName>
        <fullName evidence="1">Uncharacterized protein</fullName>
    </submittedName>
</protein>
<evidence type="ECO:0000313" key="1">
    <source>
        <dbReference type="EnsemblProtists" id="EOD11388"/>
    </source>
</evidence>
<dbReference type="EnsemblProtists" id="EOD11388">
    <property type="protein sequence ID" value="EOD11388"/>
    <property type="gene ID" value="EMIHUDRAFT_357840"/>
</dbReference>
<reference evidence="1" key="2">
    <citation type="submission" date="2024-10" db="UniProtKB">
        <authorList>
            <consortium name="EnsemblProtists"/>
        </authorList>
    </citation>
    <scope>IDENTIFICATION</scope>
</reference>
<organism evidence="1 2">
    <name type="scientific">Emiliania huxleyi (strain CCMP1516)</name>
    <dbReference type="NCBI Taxonomy" id="280463"/>
    <lineage>
        <taxon>Eukaryota</taxon>
        <taxon>Haptista</taxon>
        <taxon>Haptophyta</taxon>
        <taxon>Prymnesiophyceae</taxon>
        <taxon>Isochrysidales</taxon>
        <taxon>Noelaerhabdaceae</taxon>
        <taxon>Emiliania</taxon>
    </lineage>
</organism>
<dbReference type="GeneID" id="17257555"/>
<dbReference type="RefSeq" id="XP_005763817.1">
    <property type="nucleotide sequence ID" value="XM_005763760.1"/>
</dbReference>
<reference evidence="2" key="1">
    <citation type="journal article" date="2013" name="Nature">
        <title>Pan genome of the phytoplankton Emiliania underpins its global distribution.</title>
        <authorList>
            <person name="Read B.A."/>
            <person name="Kegel J."/>
            <person name="Klute M.J."/>
            <person name="Kuo A."/>
            <person name="Lefebvre S.C."/>
            <person name="Maumus F."/>
            <person name="Mayer C."/>
            <person name="Miller J."/>
            <person name="Monier A."/>
            <person name="Salamov A."/>
            <person name="Young J."/>
            <person name="Aguilar M."/>
            <person name="Claverie J.M."/>
            <person name="Frickenhaus S."/>
            <person name="Gonzalez K."/>
            <person name="Herman E.K."/>
            <person name="Lin Y.C."/>
            <person name="Napier J."/>
            <person name="Ogata H."/>
            <person name="Sarno A.F."/>
            <person name="Shmutz J."/>
            <person name="Schroeder D."/>
            <person name="de Vargas C."/>
            <person name="Verret F."/>
            <person name="von Dassow P."/>
            <person name="Valentin K."/>
            <person name="Van de Peer Y."/>
            <person name="Wheeler G."/>
            <person name="Dacks J.B."/>
            <person name="Delwiche C.F."/>
            <person name="Dyhrman S.T."/>
            <person name="Glockner G."/>
            <person name="John U."/>
            <person name="Richards T."/>
            <person name="Worden A.Z."/>
            <person name="Zhang X."/>
            <person name="Grigoriev I.V."/>
            <person name="Allen A.E."/>
            <person name="Bidle K."/>
            <person name="Borodovsky M."/>
            <person name="Bowler C."/>
            <person name="Brownlee C."/>
            <person name="Cock J.M."/>
            <person name="Elias M."/>
            <person name="Gladyshev V.N."/>
            <person name="Groth M."/>
            <person name="Guda C."/>
            <person name="Hadaegh A."/>
            <person name="Iglesias-Rodriguez M.D."/>
            <person name="Jenkins J."/>
            <person name="Jones B.M."/>
            <person name="Lawson T."/>
            <person name="Leese F."/>
            <person name="Lindquist E."/>
            <person name="Lobanov A."/>
            <person name="Lomsadze A."/>
            <person name="Malik S.B."/>
            <person name="Marsh M.E."/>
            <person name="Mackinder L."/>
            <person name="Mock T."/>
            <person name="Mueller-Roeber B."/>
            <person name="Pagarete A."/>
            <person name="Parker M."/>
            <person name="Probert I."/>
            <person name="Quesneville H."/>
            <person name="Raines C."/>
            <person name="Rensing S.A."/>
            <person name="Riano-Pachon D.M."/>
            <person name="Richier S."/>
            <person name="Rokitta S."/>
            <person name="Shiraiwa Y."/>
            <person name="Soanes D.M."/>
            <person name="van der Giezen M."/>
            <person name="Wahlund T.M."/>
            <person name="Williams B."/>
            <person name="Wilson W."/>
            <person name="Wolfe G."/>
            <person name="Wurch L.L."/>
        </authorList>
    </citation>
    <scope>NUCLEOTIDE SEQUENCE</scope>
</reference>
<evidence type="ECO:0000313" key="2">
    <source>
        <dbReference type="Proteomes" id="UP000013827"/>
    </source>
</evidence>
<proteinExistence type="predicted"/>
<dbReference type="Proteomes" id="UP000013827">
    <property type="component" value="Unassembled WGS sequence"/>
</dbReference>
<dbReference type="PaxDb" id="2903-EOD11388"/>
<name>A0A0D3IJF3_EMIH1</name>
<dbReference type="HOGENOM" id="CLU_2125779_0_0_1"/>